<dbReference type="PANTHER" id="PTHR47963">
    <property type="entry name" value="DEAD-BOX ATP-DEPENDENT RNA HELICASE 47, MITOCHONDRIAL"/>
    <property type="match status" value="1"/>
</dbReference>
<dbReference type="PANTHER" id="PTHR47963:SF7">
    <property type="entry name" value="ATP-DEPENDENT RNA HELICASE YFML-RELATED"/>
    <property type="match status" value="1"/>
</dbReference>
<keyword evidence="3 9" id="KW-0347">Helicase</keyword>
<dbReference type="GO" id="GO:0009409">
    <property type="term" value="P:response to cold"/>
    <property type="evidence" value="ECO:0007669"/>
    <property type="project" value="TreeGrafter"/>
</dbReference>
<sequence>MEVNFESLKITQKMINGLESLGIENPTEIQEKVIPLALEGKNLIGQSETGTGKTLSYLLPIIEKIDVNKKEMQCIIIAPTHELVMQIHNTISDLRNSSGIEVLSTPLIGSANITRQIEKLKSKPHIIVGSSGRILELIKKRKISAHTIRIIVIDEVDKLLDKDNIPSIKEIIKATPKDAQMMMFSATITGNTLDASKTLALDVVVVSVKDTNTVNEDIIHGYILTEHRKKIDTLRKLISSVNPKRALIFINSSYDVDKTLEKLRFHNIKVDSVHGSNDKEDRQRALENFRKGSIQVLVASDIAARGLDIKGITHVINLDLPKDSKDYLHRVGRVGRAGEIGEVFSLVDPKEESLIKKYEDNFKIVIKEKYLYGGRVEIQED</sequence>
<dbReference type="PROSITE" id="PS51194">
    <property type="entry name" value="HELICASE_CTER"/>
    <property type="match status" value="1"/>
</dbReference>
<accession>A0A381J4W0</accession>
<dbReference type="PROSITE" id="PS51192">
    <property type="entry name" value="HELICASE_ATP_BIND_1"/>
    <property type="match status" value="1"/>
</dbReference>
<dbReference type="EMBL" id="UFWZ01000001">
    <property type="protein sequence ID" value="SUY46179.1"/>
    <property type="molecule type" value="Genomic_DNA"/>
</dbReference>
<dbReference type="InterPro" id="IPR011545">
    <property type="entry name" value="DEAD/DEAH_box_helicase_dom"/>
</dbReference>
<evidence type="ECO:0000256" key="1">
    <source>
        <dbReference type="ARBA" id="ARBA00022741"/>
    </source>
</evidence>
<evidence type="ECO:0000256" key="4">
    <source>
        <dbReference type="ARBA" id="ARBA00022840"/>
    </source>
</evidence>
<dbReference type="InterPro" id="IPR027417">
    <property type="entry name" value="P-loop_NTPase"/>
</dbReference>
<dbReference type="CDD" id="cd18787">
    <property type="entry name" value="SF2_C_DEAD"/>
    <property type="match status" value="1"/>
</dbReference>
<dbReference type="Proteomes" id="UP000254664">
    <property type="component" value="Unassembled WGS sequence"/>
</dbReference>
<feature type="domain" description="DEAD-box RNA helicase Q" evidence="8">
    <location>
        <begin position="3"/>
        <end position="31"/>
    </location>
</feature>
<keyword evidence="10" id="KW-1185">Reference proteome</keyword>
<dbReference type="CDD" id="cd00268">
    <property type="entry name" value="DEADc"/>
    <property type="match status" value="1"/>
</dbReference>
<evidence type="ECO:0000313" key="9">
    <source>
        <dbReference type="EMBL" id="SUY46179.1"/>
    </source>
</evidence>
<proteinExistence type="predicted"/>
<keyword evidence="4" id="KW-0067">ATP-binding</keyword>
<dbReference type="GO" id="GO:0005840">
    <property type="term" value="C:ribosome"/>
    <property type="evidence" value="ECO:0007669"/>
    <property type="project" value="TreeGrafter"/>
</dbReference>
<evidence type="ECO:0000256" key="3">
    <source>
        <dbReference type="ARBA" id="ARBA00022806"/>
    </source>
</evidence>
<evidence type="ECO:0000259" key="8">
    <source>
        <dbReference type="PROSITE" id="PS51195"/>
    </source>
</evidence>
<keyword evidence="2 9" id="KW-0378">Hydrolase</keyword>
<dbReference type="InterPro" id="IPR014014">
    <property type="entry name" value="RNA_helicase_DEAD_Q_motif"/>
</dbReference>
<dbReference type="Pfam" id="PF00271">
    <property type="entry name" value="Helicase_C"/>
    <property type="match status" value="1"/>
</dbReference>
<evidence type="ECO:0000259" key="6">
    <source>
        <dbReference type="PROSITE" id="PS51192"/>
    </source>
</evidence>
<dbReference type="OrthoDB" id="9805696at2"/>
<dbReference type="RefSeq" id="WP_115640433.1">
    <property type="nucleotide sequence ID" value="NZ_UFWZ01000001.1"/>
</dbReference>
<dbReference type="Pfam" id="PF00270">
    <property type="entry name" value="DEAD"/>
    <property type="match status" value="1"/>
</dbReference>
<dbReference type="GO" id="GO:0016787">
    <property type="term" value="F:hydrolase activity"/>
    <property type="evidence" value="ECO:0007669"/>
    <property type="project" value="UniProtKB-KW"/>
</dbReference>
<keyword evidence="1" id="KW-0547">Nucleotide-binding</keyword>
<dbReference type="PROSITE" id="PS51195">
    <property type="entry name" value="Q_MOTIF"/>
    <property type="match status" value="1"/>
</dbReference>
<dbReference type="AlphaFoldDB" id="A0A381J4W0"/>
<dbReference type="InterPro" id="IPR001650">
    <property type="entry name" value="Helicase_C-like"/>
</dbReference>
<dbReference type="GO" id="GO:0005829">
    <property type="term" value="C:cytosol"/>
    <property type="evidence" value="ECO:0007669"/>
    <property type="project" value="TreeGrafter"/>
</dbReference>
<dbReference type="SUPFAM" id="SSF52540">
    <property type="entry name" value="P-loop containing nucleoside triphosphate hydrolases"/>
    <property type="match status" value="1"/>
</dbReference>
<dbReference type="InterPro" id="IPR044742">
    <property type="entry name" value="DEAD/DEAH_RhlB"/>
</dbReference>
<evidence type="ECO:0000313" key="10">
    <source>
        <dbReference type="Proteomes" id="UP000254664"/>
    </source>
</evidence>
<protein>
    <submittedName>
        <fullName evidence="9">ATP-dependent RNA helicase</fullName>
        <ecNumber evidence="9">3.6.4.13</ecNumber>
    </submittedName>
</protein>
<evidence type="ECO:0000256" key="2">
    <source>
        <dbReference type="ARBA" id="ARBA00022801"/>
    </source>
</evidence>
<dbReference type="InterPro" id="IPR050547">
    <property type="entry name" value="DEAD_box_RNA_helicases"/>
</dbReference>
<dbReference type="Gene3D" id="3.40.50.300">
    <property type="entry name" value="P-loop containing nucleotide triphosphate hydrolases"/>
    <property type="match status" value="2"/>
</dbReference>
<feature type="short sequence motif" description="Q motif" evidence="5">
    <location>
        <begin position="3"/>
        <end position="31"/>
    </location>
</feature>
<dbReference type="EC" id="3.6.4.13" evidence="9"/>
<reference evidence="9 10" key="1">
    <citation type="submission" date="2018-06" db="EMBL/GenBank/DDBJ databases">
        <authorList>
            <consortium name="Pathogen Informatics"/>
            <person name="Doyle S."/>
        </authorList>
    </citation>
    <scope>NUCLEOTIDE SEQUENCE [LARGE SCALE GENOMIC DNA]</scope>
    <source>
        <strain evidence="9 10">NCTC9836</strain>
    </source>
</reference>
<dbReference type="InterPro" id="IPR014001">
    <property type="entry name" value="Helicase_ATP-bd"/>
</dbReference>
<dbReference type="SMART" id="SM00487">
    <property type="entry name" value="DEXDc"/>
    <property type="match status" value="1"/>
</dbReference>
<dbReference type="GO" id="GO:0005524">
    <property type="term" value="F:ATP binding"/>
    <property type="evidence" value="ECO:0007669"/>
    <property type="project" value="UniProtKB-KW"/>
</dbReference>
<dbReference type="GO" id="GO:0033592">
    <property type="term" value="F:RNA strand annealing activity"/>
    <property type="evidence" value="ECO:0007669"/>
    <property type="project" value="TreeGrafter"/>
</dbReference>
<dbReference type="GO" id="GO:0003724">
    <property type="term" value="F:RNA helicase activity"/>
    <property type="evidence" value="ECO:0007669"/>
    <property type="project" value="UniProtKB-EC"/>
</dbReference>
<feature type="domain" description="Helicase ATP-binding" evidence="6">
    <location>
        <begin position="34"/>
        <end position="206"/>
    </location>
</feature>
<name>A0A381J4W0_9CLOT</name>
<feature type="domain" description="Helicase C-terminal" evidence="7">
    <location>
        <begin position="233"/>
        <end position="377"/>
    </location>
</feature>
<dbReference type="SMART" id="SM00490">
    <property type="entry name" value="HELICc"/>
    <property type="match status" value="1"/>
</dbReference>
<evidence type="ECO:0000259" key="7">
    <source>
        <dbReference type="PROSITE" id="PS51194"/>
    </source>
</evidence>
<organism evidence="9 10">
    <name type="scientific">Clostridium putrefaciens</name>
    <dbReference type="NCBI Taxonomy" id="99675"/>
    <lineage>
        <taxon>Bacteria</taxon>
        <taxon>Bacillati</taxon>
        <taxon>Bacillota</taxon>
        <taxon>Clostridia</taxon>
        <taxon>Eubacteriales</taxon>
        <taxon>Clostridiaceae</taxon>
        <taxon>Clostridium</taxon>
    </lineage>
</organism>
<gene>
    <name evidence="9" type="primary">cshA_2</name>
    <name evidence="9" type="ORF">NCTC9836_00634</name>
</gene>
<evidence type="ECO:0000256" key="5">
    <source>
        <dbReference type="PROSITE-ProRule" id="PRU00552"/>
    </source>
</evidence>